<evidence type="ECO:0000256" key="1">
    <source>
        <dbReference type="SAM" id="MobiDB-lite"/>
    </source>
</evidence>
<evidence type="ECO:0000313" key="2">
    <source>
        <dbReference type="EMBL" id="KAF6741270.1"/>
    </source>
</evidence>
<organism evidence="2 3">
    <name type="scientific">Ephemerocybe angulata</name>
    <dbReference type="NCBI Taxonomy" id="980116"/>
    <lineage>
        <taxon>Eukaryota</taxon>
        <taxon>Fungi</taxon>
        <taxon>Dikarya</taxon>
        <taxon>Basidiomycota</taxon>
        <taxon>Agaricomycotina</taxon>
        <taxon>Agaricomycetes</taxon>
        <taxon>Agaricomycetidae</taxon>
        <taxon>Agaricales</taxon>
        <taxon>Agaricineae</taxon>
        <taxon>Psathyrellaceae</taxon>
        <taxon>Ephemerocybe</taxon>
    </lineage>
</organism>
<protein>
    <submittedName>
        <fullName evidence="2">Uncharacterized protein</fullName>
    </submittedName>
</protein>
<dbReference type="EMBL" id="JACGCI010000270">
    <property type="protein sequence ID" value="KAF6741270.1"/>
    <property type="molecule type" value="Genomic_DNA"/>
</dbReference>
<proteinExistence type="predicted"/>
<feature type="compositionally biased region" description="Low complexity" evidence="1">
    <location>
        <begin position="57"/>
        <end position="74"/>
    </location>
</feature>
<feature type="region of interest" description="Disordered" evidence="1">
    <location>
        <begin position="21"/>
        <end position="93"/>
    </location>
</feature>
<name>A0A8H6H6A7_9AGAR</name>
<feature type="region of interest" description="Disordered" evidence="1">
    <location>
        <begin position="197"/>
        <end position="221"/>
    </location>
</feature>
<dbReference type="OrthoDB" id="3069229at2759"/>
<reference evidence="2 3" key="1">
    <citation type="submission" date="2020-07" db="EMBL/GenBank/DDBJ databases">
        <title>Comparative genomics of pyrophilous fungi reveals a link between fire events and developmental genes.</title>
        <authorList>
            <consortium name="DOE Joint Genome Institute"/>
            <person name="Steindorff A.S."/>
            <person name="Carver A."/>
            <person name="Calhoun S."/>
            <person name="Stillman K."/>
            <person name="Liu H."/>
            <person name="Lipzen A."/>
            <person name="Pangilinan J."/>
            <person name="Labutti K."/>
            <person name="Bruns T.D."/>
            <person name="Grigoriev I.V."/>
        </authorList>
    </citation>
    <scope>NUCLEOTIDE SEQUENCE [LARGE SCALE GENOMIC DNA]</scope>
    <source>
        <strain evidence="2 3">CBS 144469</strain>
    </source>
</reference>
<dbReference type="Proteomes" id="UP000521943">
    <property type="component" value="Unassembled WGS sequence"/>
</dbReference>
<dbReference type="AlphaFoldDB" id="A0A8H6H6A7"/>
<keyword evidence="3" id="KW-1185">Reference proteome</keyword>
<feature type="compositionally biased region" description="Basic residues" evidence="1">
    <location>
        <begin position="208"/>
        <end position="221"/>
    </location>
</feature>
<comment type="caution">
    <text evidence="2">The sequence shown here is derived from an EMBL/GenBank/DDBJ whole genome shotgun (WGS) entry which is preliminary data.</text>
</comment>
<accession>A0A8H6H6A7</accession>
<evidence type="ECO:0000313" key="3">
    <source>
        <dbReference type="Proteomes" id="UP000521943"/>
    </source>
</evidence>
<gene>
    <name evidence="2" type="ORF">DFP72DRAFT_862776</name>
</gene>
<sequence length="221" mass="25336">MPKAQKTTYFPRRQFEMTVRFDKDHNGPQIITIPIGESPKPSHHELEEDDFNGGMPGPSSSSPEGLSFEAEASPGPAPEEDEEGDDPFGKIRDKRFYGSGHSFYYYLYVKADMIPQPPPHPASVKLQDDTLFIHRNPLTQESRTWKWGSSPDNVDDKKWILVQEREKYEFPHGVYHYVTMRDGQPSWVVFETLRKKKYQDAPPSASGSKKRGARKAPRKEP</sequence>